<evidence type="ECO:0000313" key="7">
    <source>
        <dbReference type="Proteomes" id="UP001391051"/>
    </source>
</evidence>
<evidence type="ECO:0000256" key="2">
    <source>
        <dbReference type="ARBA" id="ARBA00037550"/>
    </source>
</evidence>
<dbReference type="SUPFAM" id="SSF50729">
    <property type="entry name" value="PH domain-like"/>
    <property type="match status" value="1"/>
</dbReference>
<dbReference type="Proteomes" id="UP001391051">
    <property type="component" value="Unassembled WGS sequence"/>
</dbReference>
<feature type="domain" description="Histone chaperone RTT106/FACT complex subunit SPT16-like middle" evidence="5">
    <location>
        <begin position="261"/>
        <end position="359"/>
    </location>
</feature>
<dbReference type="InterPro" id="IPR050454">
    <property type="entry name" value="RTT106/SSRP1_HistChap/FACT"/>
</dbReference>
<protein>
    <recommendedName>
        <fullName evidence="5">Histone chaperone RTT106/FACT complex subunit SPT16-like middle domain-containing protein</fullName>
    </recommendedName>
</protein>
<feature type="region of interest" description="Disordered" evidence="4">
    <location>
        <begin position="360"/>
        <end position="460"/>
    </location>
</feature>
<proteinExistence type="inferred from homology"/>
<dbReference type="PANTHER" id="PTHR45849:SF3">
    <property type="entry name" value="HISTONE CHAPERONE RTT106"/>
    <property type="match status" value="1"/>
</dbReference>
<accession>A0ABR1Q7T5</accession>
<dbReference type="InterPro" id="IPR011993">
    <property type="entry name" value="PH-like_dom_sf"/>
</dbReference>
<evidence type="ECO:0000256" key="3">
    <source>
        <dbReference type="ARBA" id="ARBA00038654"/>
    </source>
</evidence>
<dbReference type="EMBL" id="JAQQWE010000006">
    <property type="protein sequence ID" value="KAK7948464.1"/>
    <property type="molecule type" value="Genomic_DNA"/>
</dbReference>
<comment type="caution">
    <text evidence="6">The sequence shown here is derived from an EMBL/GenBank/DDBJ whole genome shotgun (WGS) entry which is preliminary data.</text>
</comment>
<feature type="compositionally biased region" description="Acidic residues" evidence="4">
    <location>
        <begin position="407"/>
        <end position="426"/>
    </location>
</feature>
<feature type="compositionally biased region" description="Acidic residues" evidence="4">
    <location>
        <begin position="433"/>
        <end position="460"/>
    </location>
</feature>
<comment type="function">
    <text evidence="2">Histones H3 and H4 chaperone involved in the nucleosome formation and heterochromatin silencing. Required for the deposition of H3K56ac-carrying H3-H4 complex onto newly-replicated DNA. Plays a role in the transcriptional regulation of the cell-cycle dependent histone genes by creating a repressive structure at the core histone gene promoter.</text>
</comment>
<dbReference type="InterPro" id="IPR013719">
    <property type="entry name" value="RTT106/SPT16-like_middle_dom"/>
</dbReference>
<comment type="similarity">
    <text evidence="1">Belongs to the RTT106 family.</text>
</comment>
<dbReference type="Pfam" id="PF08512">
    <property type="entry name" value="Rttp106-like_middle"/>
    <property type="match status" value="1"/>
</dbReference>
<name>A0ABR1Q7T5_9PEZI</name>
<sequence>MPGGLDTQKLGVVFKSRPDILKGIEKAADEPYKVLLFNNIADYVYEQLGDPSSTEPALKRRRVDIEPSTSKNGAAAAAAAAASNGTASAASSADVASEKTLLEIKEISVSVPQRKKFDLCFTAQHLYARLPNTTAPVAGMIYAWKDIEYAFYIPVPEKTQVQHNYVLFPQNSYLTSLSKNSTPSEIEPLVFTVSAGAPKPGVVGGPNADAAAAVSDSYSTLFHWAINKCLQAGSKGVTVVSADPAKFHSLVKQSHRPKEKAVHVKAFRGSKDGFLFFLENGILWGFKKPLMFIPLDRIAAISYTSVLQRTFNMVVEVFTNEGGDTEATEEVEFAMIDQEDYGGINEKYVAKHGLQDRSMADQRKAKMQLAENAKGGKKGAEGEANGGDAEDDGLTELERAAKLEQQLQDDEDEEEEDYDPGSDADSDGSGASSEDDDDDDDDDDDAEGDEMDEEADGDEA</sequence>
<evidence type="ECO:0000259" key="5">
    <source>
        <dbReference type="SMART" id="SM01287"/>
    </source>
</evidence>
<organism evidence="6 7">
    <name type="scientific">Apiospora aurea</name>
    <dbReference type="NCBI Taxonomy" id="335848"/>
    <lineage>
        <taxon>Eukaryota</taxon>
        <taxon>Fungi</taxon>
        <taxon>Dikarya</taxon>
        <taxon>Ascomycota</taxon>
        <taxon>Pezizomycotina</taxon>
        <taxon>Sordariomycetes</taxon>
        <taxon>Xylariomycetidae</taxon>
        <taxon>Amphisphaeriales</taxon>
        <taxon>Apiosporaceae</taxon>
        <taxon>Apiospora</taxon>
    </lineage>
</organism>
<dbReference type="SMART" id="SM01287">
    <property type="entry name" value="Rtt106"/>
    <property type="match status" value="1"/>
</dbReference>
<evidence type="ECO:0000256" key="4">
    <source>
        <dbReference type="SAM" id="MobiDB-lite"/>
    </source>
</evidence>
<dbReference type="Gene3D" id="2.30.29.120">
    <property type="match status" value="1"/>
</dbReference>
<dbReference type="GeneID" id="92078634"/>
<gene>
    <name evidence="6" type="ORF">PG986_009350</name>
</gene>
<reference evidence="6 7" key="1">
    <citation type="submission" date="2023-01" db="EMBL/GenBank/DDBJ databases">
        <title>Analysis of 21 Apiospora genomes using comparative genomics revels a genus with tremendous synthesis potential of carbohydrate active enzymes and secondary metabolites.</title>
        <authorList>
            <person name="Sorensen T."/>
        </authorList>
    </citation>
    <scope>NUCLEOTIDE SEQUENCE [LARGE SCALE GENOMIC DNA]</scope>
    <source>
        <strain evidence="6 7">CBS 24483</strain>
    </source>
</reference>
<evidence type="ECO:0000313" key="6">
    <source>
        <dbReference type="EMBL" id="KAK7948464.1"/>
    </source>
</evidence>
<dbReference type="Gene3D" id="2.30.29.30">
    <property type="entry name" value="Pleckstrin-homology domain (PH domain)/Phosphotyrosine-binding domain (PTB)"/>
    <property type="match status" value="1"/>
</dbReference>
<evidence type="ECO:0000256" key="1">
    <source>
        <dbReference type="ARBA" id="ARBA00006159"/>
    </source>
</evidence>
<comment type="subunit">
    <text evidence="3">Interacts with histones H3 and H4.</text>
</comment>
<keyword evidence="7" id="KW-1185">Reference proteome</keyword>
<dbReference type="RefSeq" id="XP_066697970.1">
    <property type="nucleotide sequence ID" value="XM_066845572.1"/>
</dbReference>
<dbReference type="PANTHER" id="PTHR45849">
    <property type="entry name" value="FACT COMPLEX SUBUNIT SSRP1"/>
    <property type="match status" value="1"/>
</dbReference>